<dbReference type="Pfam" id="PF17652">
    <property type="entry name" value="Glyco_hydro81C"/>
    <property type="match status" value="1"/>
</dbReference>
<dbReference type="AlphaFoldDB" id="A0A2C6KBQ1"/>
<gene>
    <name evidence="10" type="ORF">CSUI_011310</name>
</gene>
<organism evidence="10 11">
    <name type="scientific">Cystoisospora suis</name>
    <dbReference type="NCBI Taxonomy" id="483139"/>
    <lineage>
        <taxon>Eukaryota</taxon>
        <taxon>Sar</taxon>
        <taxon>Alveolata</taxon>
        <taxon>Apicomplexa</taxon>
        <taxon>Conoidasida</taxon>
        <taxon>Coccidia</taxon>
        <taxon>Eucoccidiorida</taxon>
        <taxon>Eimeriorina</taxon>
        <taxon>Sarcocystidae</taxon>
        <taxon>Cystoisospora</taxon>
    </lineage>
</organism>
<keyword evidence="7" id="KW-0961">Cell wall biogenesis/degradation</keyword>
<accession>A0A2C6KBQ1</accession>
<evidence type="ECO:0000313" key="10">
    <source>
        <dbReference type="EMBL" id="PHJ14879.1"/>
    </source>
</evidence>
<reference evidence="10 11" key="1">
    <citation type="journal article" date="2017" name="Int. J. Parasitol.">
        <title>The genome of the protozoan parasite Cystoisospora suis and a reverse vaccinology approach to identify vaccine candidates.</title>
        <authorList>
            <person name="Palmieri N."/>
            <person name="Shrestha A."/>
            <person name="Ruttkowski B."/>
            <person name="Beck T."/>
            <person name="Vogl C."/>
            <person name="Tomley F."/>
            <person name="Blake D.P."/>
            <person name="Joachim A."/>
        </authorList>
    </citation>
    <scope>NUCLEOTIDE SEQUENCE [LARGE SCALE GENOMIC DNA]</scope>
    <source>
        <strain evidence="10 11">Wien I</strain>
    </source>
</reference>
<comment type="similarity">
    <text evidence="2">Belongs to the glycosyl hydrolase 81 family.</text>
</comment>
<dbReference type="GO" id="GO:0052861">
    <property type="term" value="F:endo-1,3(4)-beta-glucanase activity"/>
    <property type="evidence" value="ECO:0007669"/>
    <property type="project" value="InterPro"/>
</dbReference>
<dbReference type="VEuPathDB" id="ToxoDB:CSUI_011310"/>
<keyword evidence="11" id="KW-1185">Reference proteome</keyword>
<evidence type="ECO:0000256" key="1">
    <source>
        <dbReference type="ARBA" id="ARBA00000382"/>
    </source>
</evidence>
<comment type="catalytic activity">
    <reaction evidence="1">
        <text>Hydrolysis of (1-&gt;3)-beta-D-glucosidic linkages in (1-&gt;3)-beta-D-glucans.</text>
        <dbReference type="EC" id="3.2.1.39"/>
    </reaction>
</comment>
<comment type="caution">
    <text evidence="10">The sequence shown here is derived from an EMBL/GenBank/DDBJ whole genome shotgun (WGS) entry which is preliminary data.</text>
</comment>
<keyword evidence="6" id="KW-0326">Glycosidase</keyword>
<protein>
    <recommendedName>
        <fullName evidence="3">glucan endo-1,3-beta-D-glucosidase</fullName>
        <ecNumber evidence="3">3.2.1.39</ecNumber>
    </recommendedName>
</protein>
<evidence type="ECO:0000256" key="6">
    <source>
        <dbReference type="ARBA" id="ARBA00023295"/>
    </source>
</evidence>
<dbReference type="GO" id="GO:0042973">
    <property type="term" value="F:glucan endo-1,3-beta-D-glucosidase activity"/>
    <property type="evidence" value="ECO:0007669"/>
    <property type="project" value="UniProtKB-EC"/>
</dbReference>
<evidence type="ECO:0000256" key="4">
    <source>
        <dbReference type="ARBA" id="ARBA00022801"/>
    </source>
</evidence>
<dbReference type="OrthoDB" id="328639at2759"/>
<evidence type="ECO:0000256" key="7">
    <source>
        <dbReference type="ARBA" id="ARBA00023316"/>
    </source>
</evidence>
<keyword evidence="8" id="KW-0624">Polysaccharide degradation</keyword>
<evidence type="ECO:0000256" key="2">
    <source>
        <dbReference type="ARBA" id="ARBA00010730"/>
    </source>
</evidence>
<keyword evidence="4" id="KW-0378">Hydrolase</keyword>
<evidence type="ECO:0000256" key="5">
    <source>
        <dbReference type="ARBA" id="ARBA00023277"/>
    </source>
</evidence>
<sequence>MAAVVGKFDPGWLSKRLTIITPYGLKTPKIHHIILSFIRNFANPGFLSGFVDGAVANKIQRHFVVARHKDWWFLNSYSTGIQQPDGLGPHQESSSEAAFAYWAVSVYGKTCNDAHLEQWGRLLAATEVYAANAYIHIKEWNEIYPPAVRYLGAIGRLHETAAVFNTAEGIEPFKIFSKQVVPLTPFSFEVIDAGWALWMTERWRSACVQDLAKCFKEFGDIGLTQMSLYTHKWIQDNAPEGDSHDSAIMGEIEHATQQVLHINCFQVKSFDCGVHTLSNALYFVAIAQTLGGASAVLDAEDGNGRYRIY</sequence>
<dbReference type="InterPro" id="IPR040720">
    <property type="entry name" value="GH81_C"/>
</dbReference>
<evidence type="ECO:0000256" key="3">
    <source>
        <dbReference type="ARBA" id="ARBA00012780"/>
    </source>
</evidence>
<name>A0A2C6KBQ1_9APIC</name>
<dbReference type="RefSeq" id="XP_067916613.1">
    <property type="nucleotide sequence ID" value="XM_068071410.1"/>
</dbReference>
<dbReference type="PANTHER" id="PTHR31983">
    <property type="entry name" value="ENDO-1,3(4)-BETA-GLUCANASE 1"/>
    <property type="match status" value="1"/>
</dbReference>
<proteinExistence type="inferred from homology"/>
<dbReference type="GO" id="GO:0071555">
    <property type="term" value="P:cell wall organization"/>
    <property type="evidence" value="ECO:0007669"/>
    <property type="project" value="UniProtKB-KW"/>
</dbReference>
<dbReference type="PROSITE" id="PS52008">
    <property type="entry name" value="GH81"/>
    <property type="match status" value="1"/>
</dbReference>
<keyword evidence="5" id="KW-0119">Carbohydrate metabolism</keyword>
<dbReference type="Proteomes" id="UP000221165">
    <property type="component" value="Unassembled WGS sequence"/>
</dbReference>
<feature type="domain" description="Glycosyl hydrolase family 81 C-terminal" evidence="9">
    <location>
        <begin position="2"/>
        <end position="209"/>
    </location>
</feature>
<dbReference type="EC" id="3.2.1.39" evidence="3"/>
<dbReference type="PANTHER" id="PTHR31983:SF0">
    <property type="entry name" value="GLUCAN ENDO-1,3-BETA-D-GLUCOSIDASE 2"/>
    <property type="match status" value="1"/>
</dbReference>
<evidence type="ECO:0000256" key="8">
    <source>
        <dbReference type="ARBA" id="ARBA00023326"/>
    </source>
</evidence>
<dbReference type="GO" id="GO:0000272">
    <property type="term" value="P:polysaccharide catabolic process"/>
    <property type="evidence" value="ECO:0007669"/>
    <property type="project" value="UniProtKB-KW"/>
</dbReference>
<evidence type="ECO:0000259" key="9">
    <source>
        <dbReference type="Pfam" id="PF17652"/>
    </source>
</evidence>
<dbReference type="InterPro" id="IPR005200">
    <property type="entry name" value="Endo-beta-glucanase"/>
</dbReference>
<dbReference type="EMBL" id="MIGC01010747">
    <property type="protein sequence ID" value="PHJ14879.1"/>
    <property type="molecule type" value="Genomic_DNA"/>
</dbReference>
<evidence type="ECO:0000313" key="11">
    <source>
        <dbReference type="Proteomes" id="UP000221165"/>
    </source>
</evidence>
<dbReference type="GeneID" id="94434621"/>